<dbReference type="SUPFAM" id="SSF47336">
    <property type="entry name" value="ACP-like"/>
    <property type="match status" value="1"/>
</dbReference>
<evidence type="ECO:0000313" key="6">
    <source>
        <dbReference type="EMBL" id="MFB8751018.1"/>
    </source>
</evidence>
<comment type="cofactor">
    <cofactor evidence="1">
        <name>pantetheine 4'-phosphate</name>
        <dbReference type="ChEBI" id="CHEBI:47942"/>
    </cofactor>
</comment>
<dbReference type="Gene3D" id="3.40.50.1820">
    <property type="entry name" value="alpha/beta hydrolase"/>
    <property type="match status" value="1"/>
</dbReference>
<dbReference type="Proteomes" id="UP001585018">
    <property type="component" value="Unassembled WGS sequence"/>
</dbReference>
<proteinExistence type="predicted"/>
<keyword evidence="2" id="KW-0596">Phosphopantetheine</keyword>
<dbReference type="InterPro" id="IPR000873">
    <property type="entry name" value="AMP-dep_synth/lig_dom"/>
</dbReference>
<dbReference type="Pfam" id="PF00501">
    <property type="entry name" value="AMP-binding"/>
    <property type="match status" value="2"/>
</dbReference>
<dbReference type="Gene3D" id="3.30.300.30">
    <property type="match status" value="1"/>
</dbReference>
<comment type="caution">
    <text evidence="6">The sequence shown here is derived from an EMBL/GenBank/DDBJ whole genome shotgun (WGS) entry which is preliminary data.</text>
</comment>
<evidence type="ECO:0000313" key="7">
    <source>
        <dbReference type="Proteomes" id="UP001585018"/>
    </source>
</evidence>
<dbReference type="InterPro" id="IPR029058">
    <property type="entry name" value="AB_hydrolase_fold"/>
</dbReference>
<feature type="region of interest" description="Disordered" evidence="4">
    <location>
        <begin position="573"/>
        <end position="603"/>
    </location>
</feature>
<evidence type="ECO:0000259" key="5">
    <source>
        <dbReference type="PROSITE" id="PS50075"/>
    </source>
</evidence>
<dbReference type="InterPro" id="IPR042099">
    <property type="entry name" value="ANL_N_sf"/>
</dbReference>
<name>A0ABV5DE89_9ACTN</name>
<accession>A0ABV5DE89</accession>
<dbReference type="InterPro" id="IPR009081">
    <property type="entry name" value="PP-bd_ACP"/>
</dbReference>
<dbReference type="Gene3D" id="3.30.559.30">
    <property type="entry name" value="Nonribosomal peptide synthetase, condensation domain"/>
    <property type="match status" value="1"/>
</dbReference>
<sequence>MPSFGASSAHTGMWRAQEMAPDTPNHALTMWDVDGGLDAAVMESAFLHVMGEAEVLRVNFVDDGAGLRLVPRELGDWRPFLLDLSAEADPEAAAREALADLVRQPFDLAHDLLLRLGVVRLAGDRSLLVIAYHHLVSDGFGAGGLLSRRLAEVYTALLRGEPVPELPHPWDVASFAGEAVDYLASPRFAEDTEFWRDYLKDAPPPARVPRVALSEARRAALSQPLSGVDRWAEVAGSIGMVSRTLTVPRAEADAWTETARSLGVWMSQMLTAAAAVYFRHRCDRPEFLLSLAVGNRVGVASRTPGLAVNVVPVRARVPLGAGFAEIADSLVDETYEIFDHSACHYSDIQRASGTALSERGSFGAVVNVVEFAEQLHFGDSPARYFGATTGTFEELSIGVYTDGSPDSDLFIRLDAPAGLYDRAELRFIGEELISHIRAVLAAGDRPVGTLDVLSGAERDLIPLAPDSAEPPLPGLTVPEHFARQAERTPDAVALTAGDTAVSYRELDERSARLAAALRLRDVGPETVVAVALPRSVDLAVALLAVARAGGAVLPLDPASPVPPDGFPAHVLLTGGGTGTDDGSVSGSASGTDSGGGVVGPRPDNPALPVLLLDDLRADPADDGATGPGTAVPPHPDSLLAVLHGTGPDGAARPVAVTHRNVERFVLDRRCREAGRGTVLWHAPLTSDALALELWTPLLGGGRVVVAPEGEPDPAAPAGLEAAHGITALRLPAARLAEIAGAHPERLAGLREVWTGGDPVPPAVLRRVREACPGLTVVTGYGPAETTGLAARHHLPPGGPGPRTATAGHPAGHTALHVLGPGLAPVPVDVVGELYVAGPGVARGYPGRPAATAERFVACPFGPPGAVMYRTGDRVRRTAEGVLVHVGGAGTQTDVRGVRVEPAEAEEALSEHTALAHAVVTVDEDDSGNPRLLAHVVPVAGRTVSADELRGFATGRLPEAAVPSVFTVLDRLPVTAAGRVDRAALPRPVSEEDTYRAPRNETERILAKAFAEVLELERVGIDEDFFDLGGNSLRAIRLVGLIRAELDQEVSIRKLFAARTVLGLSDMWKDLGRSRRPTLRRRTREGAVL</sequence>
<dbReference type="Gene3D" id="3.40.50.12780">
    <property type="entry name" value="N-terminal domain of ligase-like"/>
    <property type="match status" value="1"/>
</dbReference>
<dbReference type="Pfam" id="PF00550">
    <property type="entry name" value="PP-binding"/>
    <property type="match status" value="1"/>
</dbReference>
<dbReference type="EMBL" id="JAYMRR010000010">
    <property type="protein sequence ID" value="MFB8751018.1"/>
    <property type="molecule type" value="Genomic_DNA"/>
</dbReference>
<feature type="compositionally biased region" description="Low complexity" evidence="4">
    <location>
        <begin position="580"/>
        <end position="591"/>
    </location>
</feature>
<dbReference type="InterPro" id="IPR001242">
    <property type="entry name" value="Condensation_dom"/>
</dbReference>
<evidence type="ECO:0000256" key="4">
    <source>
        <dbReference type="SAM" id="MobiDB-lite"/>
    </source>
</evidence>
<dbReference type="PROSITE" id="PS00012">
    <property type="entry name" value="PHOSPHOPANTETHEINE"/>
    <property type="match status" value="1"/>
</dbReference>
<dbReference type="InterPro" id="IPR036736">
    <property type="entry name" value="ACP-like_sf"/>
</dbReference>
<reference evidence="6 7" key="1">
    <citation type="submission" date="2024-01" db="EMBL/GenBank/DDBJ databases">
        <title>Genome mining of biosynthetic gene clusters to explore secondary metabolites of Streptomyces sp.</title>
        <authorList>
            <person name="Baig A."/>
            <person name="Ajitkumar Shintre N."/>
            <person name="Kumar H."/>
            <person name="Anbarasu A."/>
            <person name="Ramaiah S."/>
        </authorList>
    </citation>
    <scope>NUCLEOTIDE SEQUENCE [LARGE SCALE GENOMIC DNA]</scope>
    <source>
        <strain evidence="6 7">A03</strain>
    </source>
</reference>
<dbReference type="RefSeq" id="WP_376719238.1">
    <property type="nucleotide sequence ID" value="NZ_JAYMRR010000010.1"/>
</dbReference>
<dbReference type="InterPro" id="IPR025110">
    <property type="entry name" value="AMP-bd_C"/>
</dbReference>
<dbReference type="PANTHER" id="PTHR45527">
    <property type="entry name" value="NONRIBOSOMAL PEPTIDE SYNTHETASE"/>
    <property type="match status" value="1"/>
</dbReference>
<dbReference type="InterPro" id="IPR023213">
    <property type="entry name" value="CAT-like_dom_sf"/>
</dbReference>
<dbReference type="SUPFAM" id="SSF56801">
    <property type="entry name" value="Acetyl-CoA synthetase-like"/>
    <property type="match status" value="1"/>
</dbReference>
<dbReference type="InterPro" id="IPR006162">
    <property type="entry name" value="Ppantetheine_attach_site"/>
</dbReference>
<dbReference type="PROSITE" id="PS50075">
    <property type="entry name" value="CARRIER"/>
    <property type="match status" value="1"/>
</dbReference>
<feature type="domain" description="Carrier" evidence="5">
    <location>
        <begin position="996"/>
        <end position="1071"/>
    </location>
</feature>
<dbReference type="Pfam" id="PF13193">
    <property type="entry name" value="AMP-binding_C"/>
    <property type="match status" value="1"/>
</dbReference>
<evidence type="ECO:0000256" key="3">
    <source>
        <dbReference type="ARBA" id="ARBA00022553"/>
    </source>
</evidence>
<evidence type="ECO:0000256" key="2">
    <source>
        <dbReference type="ARBA" id="ARBA00022450"/>
    </source>
</evidence>
<dbReference type="InterPro" id="IPR045851">
    <property type="entry name" value="AMP-bd_C_sf"/>
</dbReference>
<keyword evidence="3" id="KW-0597">Phosphoprotein</keyword>
<keyword evidence="7" id="KW-1185">Reference proteome</keyword>
<protein>
    <submittedName>
        <fullName evidence="6">AMP-binding protein</fullName>
    </submittedName>
</protein>
<organism evidence="6 7">
    <name type="scientific">Streptomyces parvulus</name>
    <dbReference type="NCBI Taxonomy" id="146923"/>
    <lineage>
        <taxon>Bacteria</taxon>
        <taxon>Bacillati</taxon>
        <taxon>Actinomycetota</taxon>
        <taxon>Actinomycetes</taxon>
        <taxon>Kitasatosporales</taxon>
        <taxon>Streptomycetaceae</taxon>
        <taxon>Streptomyces</taxon>
    </lineage>
</organism>
<evidence type="ECO:0000256" key="1">
    <source>
        <dbReference type="ARBA" id="ARBA00001957"/>
    </source>
</evidence>
<dbReference type="Pfam" id="PF00668">
    <property type="entry name" value="Condensation"/>
    <property type="match status" value="1"/>
</dbReference>
<dbReference type="Gene3D" id="3.30.559.10">
    <property type="entry name" value="Chloramphenicol acetyltransferase-like domain"/>
    <property type="match status" value="1"/>
</dbReference>
<dbReference type="PANTHER" id="PTHR45527:SF1">
    <property type="entry name" value="FATTY ACID SYNTHASE"/>
    <property type="match status" value="1"/>
</dbReference>
<dbReference type="SUPFAM" id="SSF52777">
    <property type="entry name" value="CoA-dependent acyltransferases"/>
    <property type="match status" value="2"/>
</dbReference>
<gene>
    <name evidence="6" type="ORF">VSS30_19665</name>
</gene>